<dbReference type="STRING" id="394096.DB31_8459"/>
<protein>
    <recommendedName>
        <fullName evidence="2">DUF4340 domain-containing protein</fullName>
    </recommendedName>
</protein>
<evidence type="ECO:0000313" key="4">
    <source>
        <dbReference type="Proteomes" id="UP000028725"/>
    </source>
</evidence>
<dbReference type="Proteomes" id="UP000028725">
    <property type="component" value="Unassembled WGS sequence"/>
</dbReference>
<evidence type="ECO:0000256" key="1">
    <source>
        <dbReference type="SAM" id="MobiDB-lite"/>
    </source>
</evidence>
<comment type="caution">
    <text evidence="3">The sequence shown here is derived from an EMBL/GenBank/DDBJ whole genome shotgun (WGS) entry which is preliminary data.</text>
</comment>
<keyword evidence="4" id="KW-1185">Reference proteome</keyword>
<dbReference type="PATRIC" id="fig|394096.3.peg.4500"/>
<dbReference type="InterPro" id="IPR025641">
    <property type="entry name" value="DUF4340"/>
</dbReference>
<feature type="domain" description="DUF4340" evidence="2">
    <location>
        <begin position="387"/>
        <end position="490"/>
    </location>
</feature>
<gene>
    <name evidence="3" type="ORF">DB31_8459</name>
</gene>
<dbReference type="EMBL" id="JMCB01000008">
    <property type="protein sequence ID" value="KFE67106.1"/>
    <property type="molecule type" value="Genomic_DNA"/>
</dbReference>
<evidence type="ECO:0000313" key="3">
    <source>
        <dbReference type="EMBL" id="KFE67106.1"/>
    </source>
</evidence>
<dbReference type="RefSeq" id="WP_240486814.1">
    <property type="nucleotide sequence ID" value="NZ_JMCB01000008.1"/>
</dbReference>
<name>A0A085WHE3_9BACT</name>
<dbReference type="Pfam" id="PF14238">
    <property type="entry name" value="DUF4340"/>
    <property type="match status" value="2"/>
</dbReference>
<accession>A0A085WHE3</accession>
<organism evidence="3 4">
    <name type="scientific">Hyalangium minutum</name>
    <dbReference type="NCBI Taxonomy" id="394096"/>
    <lineage>
        <taxon>Bacteria</taxon>
        <taxon>Pseudomonadati</taxon>
        <taxon>Myxococcota</taxon>
        <taxon>Myxococcia</taxon>
        <taxon>Myxococcales</taxon>
        <taxon>Cystobacterineae</taxon>
        <taxon>Archangiaceae</taxon>
        <taxon>Hyalangium</taxon>
    </lineage>
</organism>
<sequence>MKQTQKNLVTLVLATAAAAGLGLYAYFGVKEPERKEAVRKEQAEKLFAPETPGEKPTQGATAPAAVFTQLTVQSKGITATLERQGTTWFLTAPVKGKADKPTVEGILAQLHAGKFKATVEEAPTDEDLKKYGLLPPVFSVAAKAYVPDASGGGQDDPARQRTVTLLGGIENTFDGSLYVRRDGDPRVYSADGSVRYALEKDLYALRDKEFLGFEEASLKAIEVKTPATSYSLEREADKSWRLTKPLTVRADGERVKKALLALKEQRALSFPMDSAAERSKLGLDKPVVEARFTLDPGDPVRLRFSLVPEGSGAKVYALREQGSEATLAEVPEGALTVLNLSLPELRTKTVLSFKREDVKRIVFYPGAGAPPAVLSNKNPAANALQGWELEEPITGKVEGLKVASLLSLLSSVKASSFGEANPKWEQYGITDNARSFSLQDTSGKELARLWLGGAVPNKEGSVYARGSNPEVAEVEAAWLAHLPERAEDFLQASATAGTDGGTPDTDGGVPEDSP</sequence>
<proteinExistence type="predicted"/>
<reference evidence="3 4" key="1">
    <citation type="submission" date="2014-04" db="EMBL/GenBank/DDBJ databases">
        <title>Genome assembly of Hyalangium minutum DSM 14724.</title>
        <authorList>
            <person name="Sharma G."/>
            <person name="Subramanian S."/>
        </authorList>
    </citation>
    <scope>NUCLEOTIDE SEQUENCE [LARGE SCALE GENOMIC DNA]</scope>
    <source>
        <strain evidence="3 4">DSM 14724</strain>
    </source>
</reference>
<evidence type="ECO:0000259" key="2">
    <source>
        <dbReference type="Pfam" id="PF14238"/>
    </source>
</evidence>
<dbReference type="AlphaFoldDB" id="A0A085WHE3"/>
<feature type="region of interest" description="Disordered" evidence="1">
    <location>
        <begin position="489"/>
        <end position="514"/>
    </location>
</feature>
<feature type="domain" description="DUF4340" evidence="2">
    <location>
        <begin position="88"/>
        <end position="286"/>
    </location>
</feature>